<accession>A0A317XWJ5</accession>
<reference evidence="1 2" key="1">
    <citation type="journal article" date="2018" name="Mol. Biol. Evol.">
        <title>Broad Genomic Sampling Reveals a Smut Pathogenic Ancestry of the Fungal Clade Ustilaginomycotina.</title>
        <authorList>
            <person name="Kijpornyongpan T."/>
            <person name="Mondo S.J."/>
            <person name="Barry K."/>
            <person name="Sandor L."/>
            <person name="Lee J."/>
            <person name="Lipzen A."/>
            <person name="Pangilinan J."/>
            <person name="LaButti K."/>
            <person name="Hainaut M."/>
            <person name="Henrissat B."/>
            <person name="Grigoriev I.V."/>
            <person name="Spatafora J.W."/>
            <person name="Aime M.C."/>
        </authorList>
    </citation>
    <scope>NUCLEOTIDE SEQUENCE [LARGE SCALE GENOMIC DNA]</scope>
    <source>
        <strain evidence="1 2">MCA 3645</strain>
    </source>
</reference>
<evidence type="ECO:0000313" key="1">
    <source>
        <dbReference type="EMBL" id="PWZ01699.1"/>
    </source>
</evidence>
<evidence type="ECO:0000313" key="2">
    <source>
        <dbReference type="Proteomes" id="UP000246740"/>
    </source>
</evidence>
<dbReference type="OrthoDB" id="1728974at2759"/>
<protein>
    <submittedName>
        <fullName evidence="1">Uncharacterized protein</fullName>
    </submittedName>
</protein>
<dbReference type="AlphaFoldDB" id="A0A317XWJ5"/>
<dbReference type="Proteomes" id="UP000246740">
    <property type="component" value="Unassembled WGS sequence"/>
</dbReference>
<sequence length="732" mass="79988">MADFQQTRSSLILGIQVSQSRLSLVVLDLMRVLVPIYADHVIFDMDLPKFRTDRGVLSFPSMRPDDSTPVVLTPAIMLVEAVDLLLDRAFKSRCFSFDTIEAIGIAGDPEVAVLLSGTADSCLKDLNSALPLWKQLRLGFFSSAMLPVYVGPPEFGHLPLDHLTPPSSHAPAESIAGLLVPLVRLQRSGSLSQYLSEDCWARTRHVTSAAGLVATLLTGNITHLTPEEAERIGMPADVSAVDSMLKESTGGHDSHDDLWRRIREEGTPSRSVTDSGSQPVGRTVVSQWLSKRYSVSSTCHVSRSVLTSQASFISFLPDDDDIGLALTEKYDDLLSQGSMSSRFFGHAEQRLEMCRRVAGGRWEAASRVSRAIPPGGSIGLDDNFFCIVTPRDKRGVARFESGMAVSEFADRRLEARCLLEGQALAIRSAIAQQDISLERGRRRLFCWGRAAGNAALVATLSEVLGIEVLAHQDDLDAGRLDDTCRSSDSTTIRGHSSSRLSNDRRCFSNALSSRVERLDDRIRRAMLGAAYSALVDLLKRRHDDSGISFKQAVLSAIENPLDFLRQTHDPVFDDCGSSGTSSNDDSYRSSSMSSTAMSMIVDKHSSCKSFSHNAALDGSRRPNAQISKQEGGLPLSWDVFPTFCPVWQVPLAQAGSSKATACGEAPKTSQVDSAAPCLSGTCVEYANKVAINTTEEVLRHGQIRIMGANREMSSFYEALLPEYTRLYDLVRR</sequence>
<proteinExistence type="predicted"/>
<dbReference type="InParanoid" id="A0A317XWJ5"/>
<dbReference type="EMBL" id="KZ819190">
    <property type="protein sequence ID" value="PWZ01699.1"/>
    <property type="molecule type" value="Genomic_DNA"/>
</dbReference>
<name>A0A317XWJ5_9BASI</name>
<dbReference type="STRING" id="1882483.A0A317XWJ5"/>
<organism evidence="1 2">
    <name type="scientific">Testicularia cyperi</name>
    <dbReference type="NCBI Taxonomy" id="1882483"/>
    <lineage>
        <taxon>Eukaryota</taxon>
        <taxon>Fungi</taxon>
        <taxon>Dikarya</taxon>
        <taxon>Basidiomycota</taxon>
        <taxon>Ustilaginomycotina</taxon>
        <taxon>Ustilaginomycetes</taxon>
        <taxon>Ustilaginales</taxon>
        <taxon>Anthracoideaceae</taxon>
        <taxon>Testicularia</taxon>
    </lineage>
</organism>
<keyword evidence="2" id="KW-1185">Reference proteome</keyword>
<gene>
    <name evidence="1" type="ORF">BCV70DRAFT_78803</name>
</gene>
<dbReference type="Gene3D" id="3.30.420.40">
    <property type="match status" value="2"/>
</dbReference>